<evidence type="ECO:0000256" key="1">
    <source>
        <dbReference type="SAM" id="MobiDB-lite"/>
    </source>
</evidence>
<evidence type="ECO:0000313" key="3">
    <source>
        <dbReference type="Proteomes" id="UP001303647"/>
    </source>
</evidence>
<evidence type="ECO:0000313" key="2">
    <source>
        <dbReference type="EMBL" id="KAK4245965.1"/>
    </source>
</evidence>
<dbReference type="EMBL" id="MU857686">
    <property type="protein sequence ID" value="KAK4245965.1"/>
    <property type="molecule type" value="Genomic_DNA"/>
</dbReference>
<accession>A0AAN7CQC9</accession>
<name>A0AAN7CQC9_9PEZI</name>
<reference evidence="2" key="2">
    <citation type="submission" date="2023-05" db="EMBL/GenBank/DDBJ databases">
        <authorList>
            <consortium name="Lawrence Berkeley National Laboratory"/>
            <person name="Steindorff A."/>
            <person name="Hensen N."/>
            <person name="Bonometti L."/>
            <person name="Westerberg I."/>
            <person name="Brannstrom I.O."/>
            <person name="Guillou S."/>
            <person name="Cros-Aarteil S."/>
            <person name="Calhoun S."/>
            <person name="Haridas S."/>
            <person name="Kuo A."/>
            <person name="Mondo S."/>
            <person name="Pangilinan J."/>
            <person name="Riley R."/>
            <person name="Labutti K."/>
            <person name="Andreopoulos B."/>
            <person name="Lipzen A."/>
            <person name="Chen C."/>
            <person name="Yanf M."/>
            <person name="Daum C."/>
            <person name="Ng V."/>
            <person name="Clum A."/>
            <person name="Ohm R."/>
            <person name="Martin F."/>
            <person name="Silar P."/>
            <person name="Natvig D."/>
            <person name="Lalanne C."/>
            <person name="Gautier V."/>
            <person name="Ament-Velasquez S.L."/>
            <person name="Kruys A."/>
            <person name="Hutchinson M.I."/>
            <person name="Powell A.J."/>
            <person name="Barry K."/>
            <person name="Miller A.N."/>
            <person name="Grigoriev I.V."/>
            <person name="Debuchy R."/>
            <person name="Gladieux P."/>
            <person name="Thoren M.H."/>
            <person name="Johannesson H."/>
        </authorList>
    </citation>
    <scope>NUCLEOTIDE SEQUENCE</scope>
    <source>
        <strain evidence="2">CBS 359.72</strain>
    </source>
</reference>
<dbReference type="AlphaFoldDB" id="A0AAN7CQC9"/>
<keyword evidence="3" id="KW-1185">Reference proteome</keyword>
<reference evidence="2" key="1">
    <citation type="journal article" date="2023" name="Mol. Phylogenet. Evol.">
        <title>Genome-scale phylogeny and comparative genomics of the fungal order Sordariales.</title>
        <authorList>
            <person name="Hensen N."/>
            <person name="Bonometti L."/>
            <person name="Westerberg I."/>
            <person name="Brannstrom I.O."/>
            <person name="Guillou S."/>
            <person name="Cros-Aarteil S."/>
            <person name="Calhoun S."/>
            <person name="Haridas S."/>
            <person name="Kuo A."/>
            <person name="Mondo S."/>
            <person name="Pangilinan J."/>
            <person name="Riley R."/>
            <person name="LaButti K."/>
            <person name="Andreopoulos B."/>
            <person name="Lipzen A."/>
            <person name="Chen C."/>
            <person name="Yan M."/>
            <person name="Daum C."/>
            <person name="Ng V."/>
            <person name="Clum A."/>
            <person name="Steindorff A."/>
            <person name="Ohm R.A."/>
            <person name="Martin F."/>
            <person name="Silar P."/>
            <person name="Natvig D.O."/>
            <person name="Lalanne C."/>
            <person name="Gautier V."/>
            <person name="Ament-Velasquez S.L."/>
            <person name="Kruys A."/>
            <person name="Hutchinson M.I."/>
            <person name="Powell A.J."/>
            <person name="Barry K."/>
            <person name="Miller A.N."/>
            <person name="Grigoriev I.V."/>
            <person name="Debuchy R."/>
            <person name="Gladieux P."/>
            <person name="Hiltunen Thoren M."/>
            <person name="Johannesson H."/>
        </authorList>
    </citation>
    <scope>NUCLEOTIDE SEQUENCE</scope>
    <source>
        <strain evidence="2">CBS 359.72</strain>
    </source>
</reference>
<proteinExistence type="predicted"/>
<organism evidence="2 3">
    <name type="scientific">Corynascus novoguineensis</name>
    <dbReference type="NCBI Taxonomy" id="1126955"/>
    <lineage>
        <taxon>Eukaryota</taxon>
        <taxon>Fungi</taxon>
        <taxon>Dikarya</taxon>
        <taxon>Ascomycota</taxon>
        <taxon>Pezizomycotina</taxon>
        <taxon>Sordariomycetes</taxon>
        <taxon>Sordariomycetidae</taxon>
        <taxon>Sordariales</taxon>
        <taxon>Chaetomiaceae</taxon>
        <taxon>Corynascus</taxon>
    </lineage>
</organism>
<dbReference type="Proteomes" id="UP001303647">
    <property type="component" value="Unassembled WGS sequence"/>
</dbReference>
<comment type="caution">
    <text evidence="2">The sequence shown here is derived from an EMBL/GenBank/DDBJ whole genome shotgun (WGS) entry which is preliminary data.</text>
</comment>
<protein>
    <submittedName>
        <fullName evidence="2">Uncharacterized protein</fullName>
    </submittedName>
</protein>
<feature type="region of interest" description="Disordered" evidence="1">
    <location>
        <begin position="1"/>
        <end position="67"/>
    </location>
</feature>
<feature type="region of interest" description="Disordered" evidence="1">
    <location>
        <begin position="100"/>
        <end position="180"/>
    </location>
</feature>
<sequence length="180" mass="20019">MAFGASSFHKPTTTGGDPQSPVIELSKAHRIEGNEGSEGDEPKLANPKLLMRPPDSHDRIDFRRDGGGYCNTNLEEDYRPAIQATEESSIRMVLSCYHKRRRVGQSSASRDRANPQRNIGHHRRCDNDDDENCSPIAGIDAKQGKDKGVVRPPRGKRHRVNTSAPITRRTGPKRQTVLTV</sequence>
<feature type="compositionally biased region" description="Basic and acidic residues" evidence="1">
    <location>
        <begin position="54"/>
        <end position="66"/>
    </location>
</feature>
<gene>
    <name evidence="2" type="ORF">C7999DRAFT_33669</name>
</gene>